<protein>
    <recommendedName>
        <fullName evidence="1">Glycoside hydrolase family 19 catalytic domain-containing protein</fullName>
    </recommendedName>
</protein>
<dbReference type="AlphaFoldDB" id="A0A5D3A1I5"/>
<gene>
    <name evidence="2" type="ORF">E1A91_A03G229400v1</name>
</gene>
<evidence type="ECO:0000259" key="1">
    <source>
        <dbReference type="Pfam" id="PF00182"/>
    </source>
</evidence>
<dbReference type="EMBL" id="CM017638">
    <property type="protein sequence ID" value="TYJ44494.1"/>
    <property type="molecule type" value="Genomic_DNA"/>
</dbReference>
<dbReference type="Pfam" id="PF00182">
    <property type="entry name" value="Glyco_hydro_19"/>
    <property type="match status" value="1"/>
</dbReference>
<dbReference type="Proteomes" id="UP000323597">
    <property type="component" value="Chromosome A03"/>
</dbReference>
<evidence type="ECO:0000313" key="3">
    <source>
        <dbReference type="Proteomes" id="UP000323597"/>
    </source>
</evidence>
<evidence type="ECO:0000313" key="2">
    <source>
        <dbReference type="EMBL" id="TYJ44494.1"/>
    </source>
</evidence>
<feature type="domain" description="Glycoside hydrolase family 19 catalytic" evidence="1">
    <location>
        <begin position="25"/>
        <end position="55"/>
    </location>
</feature>
<dbReference type="Gene3D" id="1.10.530.10">
    <property type="match status" value="1"/>
</dbReference>
<dbReference type="InterPro" id="IPR000726">
    <property type="entry name" value="Glyco_hydro_19_cat"/>
</dbReference>
<proteinExistence type="predicted"/>
<dbReference type="InterPro" id="IPR023346">
    <property type="entry name" value="Lysozyme-like_dom_sf"/>
</dbReference>
<dbReference type="GO" id="GO:0016998">
    <property type="term" value="P:cell wall macromolecule catabolic process"/>
    <property type="evidence" value="ECO:0007669"/>
    <property type="project" value="InterPro"/>
</dbReference>
<reference evidence="2 3" key="1">
    <citation type="submission" date="2019-07" db="EMBL/GenBank/DDBJ databases">
        <title>WGS assembly of Gossypium mustelinum.</title>
        <authorList>
            <person name="Chen Z.J."/>
            <person name="Sreedasyam A."/>
            <person name="Ando A."/>
            <person name="Song Q."/>
            <person name="De L."/>
            <person name="Hulse-Kemp A."/>
            <person name="Ding M."/>
            <person name="Ye W."/>
            <person name="Kirkbride R."/>
            <person name="Jenkins J."/>
            <person name="Plott C."/>
            <person name="Lovell J."/>
            <person name="Lin Y.-M."/>
            <person name="Vaughn R."/>
            <person name="Liu B."/>
            <person name="Li W."/>
            <person name="Simpson S."/>
            <person name="Scheffler B."/>
            <person name="Saski C."/>
            <person name="Grover C."/>
            <person name="Hu G."/>
            <person name="Conover J."/>
            <person name="Carlson J."/>
            <person name="Shu S."/>
            <person name="Boston L."/>
            <person name="Williams M."/>
            <person name="Peterson D."/>
            <person name="Mcgee K."/>
            <person name="Jones D."/>
            <person name="Wendel J."/>
            <person name="Stelly D."/>
            <person name="Grimwood J."/>
            <person name="Schmutz J."/>
        </authorList>
    </citation>
    <scope>NUCLEOTIDE SEQUENCE [LARGE SCALE GENOMIC DNA]</scope>
    <source>
        <strain evidence="2">1408120.09</strain>
    </source>
</reference>
<sequence>MTTAIIEAFLPQCDCRIWQGDGECELQGYGVITNIINGGLECGQGGPDNRVEDRAHWVL</sequence>
<organism evidence="2 3">
    <name type="scientific">Gossypium mustelinum</name>
    <name type="common">Cotton</name>
    <name type="synonym">Gossypium caicoense</name>
    <dbReference type="NCBI Taxonomy" id="34275"/>
    <lineage>
        <taxon>Eukaryota</taxon>
        <taxon>Viridiplantae</taxon>
        <taxon>Streptophyta</taxon>
        <taxon>Embryophyta</taxon>
        <taxon>Tracheophyta</taxon>
        <taxon>Spermatophyta</taxon>
        <taxon>Magnoliopsida</taxon>
        <taxon>eudicotyledons</taxon>
        <taxon>Gunneridae</taxon>
        <taxon>Pentapetalae</taxon>
        <taxon>rosids</taxon>
        <taxon>malvids</taxon>
        <taxon>Malvales</taxon>
        <taxon>Malvaceae</taxon>
        <taxon>Malvoideae</taxon>
        <taxon>Gossypium</taxon>
    </lineage>
</organism>
<dbReference type="SUPFAM" id="SSF53955">
    <property type="entry name" value="Lysozyme-like"/>
    <property type="match status" value="1"/>
</dbReference>
<accession>A0A5D3A1I5</accession>
<dbReference type="GO" id="GO:0004568">
    <property type="term" value="F:chitinase activity"/>
    <property type="evidence" value="ECO:0007669"/>
    <property type="project" value="InterPro"/>
</dbReference>
<keyword evidence="3" id="KW-1185">Reference proteome</keyword>
<dbReference type="GO" id="GO:0006032">
    <property type="term" value="P:chitin catabolic process"/>
    <property type="evidence" value="ECO:0007669"/>
    <property type="project" value="InterPro"/>
</dbReference>
<name>A0A5D3A1I5_GOSMU</name>